<reference evidence="1 2" key="2">
    <citation type="submission" date="2014-09" db="EMBL/GenBank/DDBJ databases">
        <authorList>
            <consortium name="NBRP consortium"/>
            <person name="Sawabe T."/>
            <person name="Meirelles P."/>
            <person name="Nakanishi M."/>
            <person name="Sayaka M."/>
            <person name="Hattori M."/>
            <person name="Ohkuma M."/>
        </authorList>
    </citation>
    <scope>NUCLEOTIDE SEQUENCE [LARGE SCALE GENOMIC DNA]</scope>
    <source>
        <strain evidence="2">JCM19235</strain>
    </source>
</reference>
<dbReference type="Proteomes" id="UP000029228">
    <property type="component" value="Unassembled WGS sequence"/>
</dbReference>
<evidence type="ECO:0000313" key="1">
    <source>
        <dbReference type="EMBL" id="GAL17782.1"/>
    </source>
</evidence>
<reference evidence="1 2" key="1">
    <citation type="submission" date="2014-09" db="EMBL/GenBank/DDBJ databases">
        <title>Vibrio maritimus JCM 19235. (C45) whole genome shotgun sequence.</title>
        <authorList>
            <person name="Sawabe T."/>
            <person name="Meirelles P."/>
            <person name="Nakanishi M."/>
            <person name="Sayaka M."/>
            <person name="Hattori M."/>
            <person name="Ohkuma M."/>
        </authorList>
    </citation>
    <scope>NUCLEOTIDE SEQUENCE [LARGE SCALE GENOMIC DNA]</scope>
    <source>
        <strain evidence="2">JCM19235</strain>
    </source>
</reference>
<protein>
    <submittedName>
        <fullName evidence="1">Uncharacterized protein</fullName>
    </submittedName>
</protein>
<name>A0A090SE33_9VIBR</name>
<evidence type="ECO:0000313" key="2">
    <source>
        <dbReference type="Proteomes" id="UP000029228"/>
    </source>
</evidence>
<organism evidence="1 2">
    <name type="scientific">Vibrio maritimus</name>
    <dbReference type="NCBI Taxonomy" id="990268"/>
    <lineage>
        <taxon>Bacteria</taxon>
        <taxon>Pseudomonadati</taxon>
        <taxon>Pseudomonadota</taxon>
        <taxon>Gammaproteobacteria</taxon>
        <taxon>Vibrionales</taxon>
        <taxon>Vibrionaceae</taxon>
        <taxon>Vibrio</taxon>
    </lineage>
</organism>
<dbReference type="EMBL" id="BBMR01000002">
    <property type="protein sequence ID" value="GAL17782.1"/>
    <property type="molecule type" value="Genomic_DNA"/>
</dbReference>
<accession>A0A090SE33</accession>
<dbReference type="AlphaFoldDB" id="A0A090SE33"/>
<comment type="caution">
    <text evidence="1">The sequence shown here is derived from an EMBL/GenBank/DDBJ whole genome shotgun (WGS) entry which is preliminary data.</text>
</comment>
<sequence>MFDLSFPIVLLLMTSEEIVKVVPAVWRVYSDRWVNNLTENRESSAA</sequence>
<keyword evidence="2" id="KW-1185">Reference proteome</keyword>
<proteinExistence type="predicted"/>
<gene>
    <name evidence="1" type="ORF">JCM19235_6335</name>
</gene>